<comment type="pathway">
    <text evidence="4">Protein modification; protein ubiquitination.</text>
</comment>
<dbReference type="PROSITE" id="PS51873">
    <property type="entry name" value="TRIAD"/>
    <property type="match status" value="1"/>
</dbReference>
<keyword evidence="10 13" id="KW-0863">Zinc-finger</keyword>
<comment type="cofactor">
    <cofactor evidence="2">
        <name>Zn(2+)</name>
        <dbReference type="ChEBI" id="CHEBI:29105"/>
    </cofactor>
</comment>
<dbReference type="GO" id="GO:0008270">
    <property type="term" value="F:zinc ion binding"/>
    <property type="evidence" value="ECO:0007669"/>
    <property type="project" value="UniProtKB-KW"/>
</dbReference>
<evidence type="ECO:0000256" key="8">
    <source>
        <dbReference type="ARBA" id="ARBA00022723"/>
    </source>
</evidence>
<keyword evidence="17" id="KW-0547">Nucleotide-binding</keyword>
<name>A0A314XY05_PRUYE</name>
<accession>A0A314XY05</accession>
<dbReference type="Gene3D" id="1.20.120.1750">
    <property type="match status" value="1"/>
</dbReference>
<evidence type="ECO:0000259" key="15">
    <source>
        <dbReference type="PROSITE" id="PS50089"/>
    </source>
</evidence>
<evidence type="ECO:0000256" key="2">
    <source>
        <dbReference type="ARBA" id="ARBA00001947"/>
    </source>
</evidence>
<dbReference type="GO" id="GO:0004386">
    <property type="term" value="F:helicase activity"/>
    <property type="evidence" value="ECO:0007669"/>
    <property type="project" value="UniProtKB-KW"/>
</dbReference>
<comment type="function">
    <text evidence="3">Might act as an E3 ubiquitin-protein ligase, or as part of E3 complex, which accepts ubiquitin from specific E2 ubiquitin-conjugating enzymes and then transfers it to substrates.</text>
</comment>
<dbReference type="GO" id="GO:0016567">
    <property type="term" value="P:protein ubiquitination"/>
    <property type="evidence" value="ECO:0007669"/>
    <property type="project" value="UniProtKB-UniPathway"/>
</dbReference>
<feature type="compositionally biased region" description="Basic residues" evidence="14">
    <location>
        <begin position="1"/>
        <end position="12"/>
    </location>
</feature>
<dbReference type="UniPathway" id="UPA00143"/>
<dbReference type="PROSITE" id="PS00518">
    <property type="entry name" value="ZF_RING_1"/>
    <property type="match status" value="1"/>
</dbReference>
<keyword evidence="17" id="KW-0347">Helicase</keyword>
<dbReference type="AlphaFoldDB" id="A0A314XY05"/>
<evidence type="ECO:0000256" key="11">
    <source>
        <dbReference type="ARBA" id="ARBA00022786"/>
    </source>
</evidence>
<evidence type="ECO:0000313" key="18">
    <source>
        <dbReference type="Proteomes" id="UP000250321"/>
    </source>
</evidence>
<dbReference type="SUPFAM" id="SSF57850">
    <property type="entry name" value="RING/U-box"/>
    <property type="match status" value="3"/>
</dbReference>
<evidence type="ECO:0000256" key="1">
    <source>
        <dbReference type="ARBA" id="ARBA00001798"/>
    </source>
</evidence>
<keyword evidence="17" id="KW-0067">ATP-binding</keyword>
<keyword evidence="18" id="KW-1185">Reference proteome</keyword>
<keyword evidence="12" id="KW-0862">Zinc</keyword>
<dbReference type="InterPro" id="IPR001841">
    <property type="entry name" value="Znf_RING"/>
</dbReference>
<protein>
    <recommendedName>
        <fullName evidence="6">RBR-type E3 ubiquitin transferase</fullName>
        <ecNumber evidence="6">2.3.2.31</ecNumber>
    </recommendedName>
</protein>
<evidence type="ECO:0000256" key="9">
    <source>
        <dbReference type="ARBA" id="ARBA00022737"/>
    </source>
</evidence>
<dbReference type="Proteomes" id="UP000250321">
    <property type="component" value="Unassembled WGS sequence"/>
</dbReference>
<dbReference type="OrthoDB" id="10009520at2759"/>
<evidence type="ECO:0000256" key="13">
    <source>
        <dbReference type="PROSITE-ProRule" id="PRU00175"/>
    </source>
</evidence>
<evidence type="ECO:0000256" key="6">
    <source>
        <dbReference type="ARBA" id="ARBA00012251"/>
    </source>
</evidence>
<dbReference type="STRING" id="2094558.A0A314XY05"/>
<evidence type="ECO:0000259" key="16">
    <source>
        <dbReference type="PROSITE" id="PS51873"/>
    </source>
</evidence>
<dbReference type="InterPro" id="IPR031127">
    <property type="entry name" value="E3_UB_ligase_RBR"/>
</dbReference>
<evidence type="ECO:0000256" key="3">
    <source>
        <dbReference type="ARBA" id="ARBA00003976"/>
    </source>
</evidence>
<dbReference type="InterPro" id="IPR017907">
    <property type="entry name" value="Znf_RING_CS"/>
</dbReference>
<dbReference type="PANTHER" id="PTHR11685">
    <property type="entry name" value="RBR FAMILY RING FINGER AND IBR DOMAIN-CONTAINING"/>
    <property type="match status" value="1"/>
</dbReference>
<feature type="domain" description="RING-type" evidence="16">
    <location>
        <begin position="27"/>
        <end position="242"/>
    </location>
</feature>
<dbReference type="InterPro" id="IPR002867">
    <property type="entry name" value="IBR_dom"/>
</dbReference>
<keyword evidence="17" id="KW-0378">Hydrolase</keyword>
<dbReference type="EC" id="2.3.2.31" evidence="6"/>
<dbReference type="InterPro" id="IPR044066">
    <property type="entry name" value="TRIAD_supradom"/>
</dbReference>
<keyword evidence="7" id="KW-0808">Transferase</keyword>
<evidence type="ECO:0000256" key="4">
    <source>
        <dbReference type="ARBA" id="ARBA00004906"/>
    </source>
</evidence>
<comment type="caution">
    <text evidence="17">The sequence shown here is derived from an EMBL/GenBank/DDBJ whole genome shotgun (WGS) entry which is preliminary data.</text>
</comment>
<gene>
    <name evidence="17" type="ORF">Pyn_08506</name>
</gene>
<comment type="catalytic activity">
    <reaction evidence="1">
        <text>[E2 ubiquitin-conjugating enzyme]-S-ubiquitinyl-L-cysteine + [acceptor protein]-L-lysine = [E2 ubiquitin-conjugating enzyme]-L-cysteine + [acceptor protein]-N(6)-ubiquitinyl-L-lysine.</text>
        <dbReference type="EC" id="2.3.2.31"/>
    </reaction>
</comment>
<dbReference type="GO" id="GO:0061630">
    <property type="term" value="F:ubiquitin protein ligase activity"/>
    <property type="evidence" value="ECO:0007669"/>
    <property type="project" value="UniProtKB-EC"/>
</dbReference>
<keyword evidence="9" id="KW-0677">Repeat</keyword>
<evidence type="ECO:0000256" key="5">
    <source>
        <dbReference type="ARBA" id="ARBA00005884"/>
    </source>
</evidence>
<feature type="region of interest" description="Disordered" evidence="14">
    <location>
        <begin position="1"/>
        <end position="21"/>
    </location>
</feature>
<dbReference type="Gene3D" id="3.30.40.10">
    <property type="entry name" value="Zinc/RING finger domain, C3HC4 (zinc finger)"/>
    <property type="match status" value="1"/>
</dbReference>
<organism evidence="17 18">
    <name type="scientific">Prunus yedoensis var. nudiflora</name>
    <dbReference type="NCBI Taxonomy" id="2094558"/>
    <lineage>
        <taxon>Eukaryota</taxon>
        <taxon>Viridiplantae</taxon>
        <taxon>Streptophyta</taxon>
        <taxon>Embryophyta</taxon>
        <taxon>Tracheophyta</taxon>
        <taxon>Spermatophyta</taxon>
        <taxon>Magnoliopsida</taxon>
        <taxon>eudicotyledons</taxon>
        <taxon>Gunneridae</taxon>
        <taxon>Pentapetalae</taxon>
        <taxon>rosids</taxon>
        <taxon>fabids</taxon>
        <taxon>Rosales</taxon>
        <taxon>Rosaceae</taxon>
        <taxon>Amygdaloideae</taxon>
        <taxon>Amygdaleae</taxon>
        <taxon>Prunus</taxon>
    </lineage>
</organism>
<feature type="domain" description="RING-type" evidence="15">
    <location>
        <begin position="31"/>
        <end position="77"/>
    </location>
</feature>
<dbReference type="FunFam" id="3.30.40.10:FF:000230">
    <property type="entry name" value="RBR-type E3 ubiquitin transferase"/>
    <property type="match status" value="1"/>
</dbReference>
<dbReference type="InterPro" id="IPR013083">
    <property type="entry name" value="Znf_RING/FYVE/PHD"/>
</dbReference>
<dbReference type="Pfam" id="PF01485">
    <property type="entry name" value="IBR"/>
    <property type="match status" value="1"/>
</dbReference>
<proteinExistence type="inferred from homology"/>
<evidence type="ECO:0000256" key="12">
    <source>
        <dbReference type="ARBA" id="ARBA00022833"/>
    </source>
</evidence>
<dbReference type="SMART" id="SM00647">
    <property type="entry name" value="IBR"/>
    <property type="match status" value="1"/>
</dbReference>
<dbReference type="PROSITE" id="PS50089">
    <property type="entry name" value="ZF_RING_2"/>
    <property type="match status" value="1"/>
</dbReference>
<evidence type="ECO:0000256" key="14">
    <source>
        <dbReference type="SAM" id="MobiDB-lite"/>
    </source>
</evidence>
<reference evidence="17 18" key="1">
    <citation type="submission" date="2018-02" db="EMBL/GenBank/DDBJ databases">
        <title>Draft genome of wild Prunus yedoensis var. nudiflora.</title>
        <authorList>
            <person name="Baek S."/>
            <person name="Kim J.-H."/>
            <person name="Choi K."/>
            <person name="Kim G.-B."/>
            <person name="Cho A."/>
            <person name="Jang H."/>
            <person name="Shin C.-H."/>
            <person name="Yu H.-J."/>
            <person name="Mun J.-H."/>
        </authorList>
    </citation>
    <scope>NUCLEOTIDE SEQUENCE [LARGE SCALE GENOMIC DNA]</scope>
    <source>
        <strain evidence="18">cv. Jeju island</strain>
        <tissue evidence="17">Leaf</tissue>
    </source>
</reference>
<keyword evidence="8" id="KW-0479">Metal-binding</keyword>
<evidence type="ECO:0000256" key="10">
    <source>
        <dbReference type="ARBA" id="ARBA00022771"/>
    </source>
</evidence>
<keyword evidence="11" id="KW-0833">Ubl conjugation pathway</keyword>
<evidence type="ECO:0000313" key="17">
    <source>
        <dbReference type="EMBL" id="PQP97799.1"/>
    </source>
</evidence>
<comment type="similarity">
    <text evidence="5">Belongs to the RBR family. Ariadne subfamily.</text>
</comment>
<dbReference type="EMBL" id="PJQY01001963">
    <property type="protein sequence ID" value="PQP97799.1"/>
    <property type="molecule type" value="Genomic_DNA"/>
</dbReference>
<evidence type="ECO:0000256" key="7">
    <source>
        <dbReference type="ARBA" id="ARBA00022679"/>
    </source>
</evidence>
<sequence length="265" mass="30422">MEGKKIQQRKKNSAGLAHNQHDEINPNTFTCDFCLEPNHLQDSFKVKGCTHFYCDQCIVKFVVSKLQDNVISIMCPVPGCQGTLDPEHCCRILPNDVFDRWGNALCEAVVMGSKTDKYLYCSFKDCSALLVYENGAKLSLCAAECPHCKRDLCPSCKVPWHAGFDCAQFQKLSDGDQDQMVEELAKEMNWMRCPSCKSYIEKSYGCNVMKCRCGRAFFYKSRPHSNSYYDKIRLMLEESFVYIIGARTLVFFEELEQSLYEYLHA</sequence>